<evidence type="ECO:0000256" key="1">
    <source>
        <dbReference type="SAM" id="SignalP"/>
    </source>
</evidence>
<protein>
    <submittedName>
        <fullName evidence="2">Uncharacterized protein</fullName>
    </submittedName>
</protein>
<name>A0A815ANQ6_ADIRI</name>
<accession>A0A815ANQ6</accession>
<proteinExistence type="predicted"/>
<evidence type="ECO:0000313" key="4">
    <source>
        <dbReference type="Proteomes" id="UP000663828"/>
    </source>
</evidence>
<dbReference type="Proteomes" id="UP000663828">
    <property type="component" value="Unassembled WGS sequence"/>
</dbReference>
<organism evidence="2 5">
    <name type="scientific">Adineta ricciae</name>
    <name type="common">Rotifer</name>
    <dbReference type="NCBI Taxonomy" id="249248"/>
    <lineage>
        <taxon>Eukaryota</taxon>
        <taxon>Metazoa</taxon>
        <taxon>Spiralia</taxon>
        <taxon>Gnathifera</taxon>
        <taxon>Rotifera</taxon>
        <taxon>Eurotatoria</taxon>
        <taxon>Bdelloidea</taxon>
        <taxon>Adinetida</taxon>
        <taxon>Adinetidae</taxon>
        <taxon>Adineta</taxon>
    </lineage>
</organism>
<sequence length="133" mass="14386">MLKILIKFLLLLNVLQTMQAHVIKNLSRKPTVRESILHGDLTTTPGLTGRNNAGCDAIINSCGPNGGCCDEHDQCYELNKCTALSWIPGVQGLNCWNCNWKVMKCVVMLNPGMSSCCSAGTCGQDETVLEAQA</sequence>
<keyword evidence="1" id="KW-0732">Signal</keyword>
<keyword evidence="4" id="KW-1185">Reference proteome</keyword>
<gene>
    <name evidence="2" type="ORF">EDS130_LOCUS28301</name>
    <name evidence="3" type="ORF">XAT740_LOCUS32638</name>
</gene>
<dbReference type="Proteomes" id="UP000663852">
    <property type="component" value="Unassembled WGS sequence"/>
</dbReference>
<feature type="chain" id="PRO_5035603809" evidence="1">
    <location>
        <begin position="21"/>
        <end position="133"/>
    </location>
</feature>
<dbReference type="OrthoDB" id="10027514at2759"/>
<evidence type="ECO:0000313" key="5">
    <source>
        <dbReference type="Proteomes" id="UP000663852"/>
    </source>
</evidence>
<comment type="caution">
    <text evidence="2">The sequence shown here is derived from an EMBL/GenBank/DDBJ whole genome shotgun (WGS) entry which is preliminary data.</text>
</comment>
<feature type="signal peptide" evidence="1">
    <location>
        <begin position="1"/>
        <end position="20"/>
    </location>
</feature>
<dbReference type="EMBL" id="CAJNOJ010000183">
    <property type="protein sequence ID" value="CAF1256986.1"/>
    <property type="molecule type" value="Genomic_DNA"/>
</dbReference>
<reference evidence="2" key="1">
    <citation type="submission" date="2021-02" db="EMBL/GenBank/DDBJ databases">
        <authorList>
            <person name="Nowell W R."/>
        </authorList>
    </citation>
    <scope>NUCLEOTIDE SEQUENCE</scope>
</reference>
<evidence type="ECO:0000313" key="2">
    <source>
        <dbReference type="EMBL" id="CAF1256986.1"/>
    </source>
</evidence>
<evidence type="ECO:0000313" key="3">
    <source>
        <dbReference type="EMBL" id="CAF1372871.1"/>
    </source>
</evidence>
<dbReference type="EMBL" id="CAJNOR010003060">
    <property type="protein sequence ID" value="CAF1372871.1"/>
    <property type="molecule type" value="Genomic_DNA"/>
</dbReference>
<dbReference type="AlphaFoldDB" id="A0A815ANQ6"/>